<feature type="coiled-coil region" evidence="2">
    <location>
        <begin position="26"/>
        <end position="81"/>
    </location>
</feature>
<organism evidence="3 4">
    <name type="scientific">Jannaschia pohangensis</name>
    <dbReference type="NCBI Taxonomy" id="390807"/>
    <lineage>
        <taxon>Bacteria</taxon>
        <taxon>Pseudomonadati</taxon>
        <taxon>Pseudomonadota</taxon>
        <taxon>Alphaproteobacteria</taxon>
        <taxon>Rhodobacterales</taxon>
        <taxon>Roseobacteraceae</taxon>
        <taxon>Jannaschia</taxon>
    </lineage>
</organism>
<dbReference type="RefSeq" id="WP_092781910.1">
    <property type="nucleotide sequence ID" value="NZ_FORA01000003.1"/>
</dbReference>
<sequence>MFKIFKDLMNAAAARQEEGLRDRFALDLIDQKIREADAQMKAAKATLASMIQRERAERRQLFQLEARIEDLTGRAQEALSNAREDLATEAASAIANMENERRIRQDTLRTIESSVLRLRQTIEATHRRILDLKQGAMAARAVRREQDLQGRLRTIPGQDAPVDEAEALIARVLRRDDPGEQAEILREINEGLNHETLTDRMASEGFGPSLKTTAADVLARLKATRSNPAT</sequence>
<name>A0A1I3R8E6_9RHOB</name>
<protein>
    <submittedName>
        <fullName evidence="3">Phage shock protein A (PspA) family protein</fullName>
    </submittedName>
</protein>
<comment type="similarity">
    <text evidence="1">Belongs to the PspA/Vipp/IM30 family.</text>
</comment>
<gene>
    <name evidence="3" type="ORF">SAMN04488095_2808</name>
</gene>
<dbReference type="STRING" id="390807.SAMN04488095_2808"/>
<reference evidence="3 4" key="1">
    <citation type="submission" date="2016-10" db="EMBL/GenBank/DDBJ databases">
        <authorList>
            <person name="de Groot N.N."/>
        </authorList>
    </citation>
    <scope>NUCLEOTIDE SEQUENCE [LARGE SCALE GENOMIC DNA]</scope>
    <source>
        <strain evidence="3 4">DSM 19073</strain>
    </source>
</reference>
<accession>A0A1I3R8E6</accession>
<proteinExistence type="inferred from homology"/>
<evidence type="ECO:0000313" key="4">
    <source>
        <dbReference type="Proteomes" id="UP000199110"/>
    </source>
</evidence>
<keyword evidence="4" id="KW-1185">Reference proteome</keyword>
<dbReference type="EMBL" id="FORA01000003">
    <property type="protein sequence ID" value="SFJ41929.1"/>
    <property type="molecule type" value="Genomic_DNA"/>
</dbReference>
<dbReference type="InterPro" id="IPR007157">
    <property type="entry name" value="PspA_VIPP1"/>
</dbReference>
<evidence type="ECO:0000256" key="2">
    <source>
        <dbReference type="SAM" id="Coils"/>
    </source>
</evidence>
<evidence type="ECO:0000313" key="3">
    <source>
        <dbReference type="EMBL" id="SFJ41929.1"/>
    </source>
</evidence>
<evidence type="ECO:0000256" key="1">
    <source>
        <dbReference type="ARBA" id="ARBA00043985"/>
    </source>
</evidence>
<dbReference type="Proteomes" id="UP000199110">
    <property type="component" value="Unassembled WGS sequence"/>
</dbReference>
<keyword evidence="2" id="KW-0175">Coiled coil</keyword>
<dbReference type="Pfam" id="PF04012">
    <property type="entry name" value="PspA_IM30"/>
    <property type="match status" value="1"/>
</dbReference>
<dbReference type="OrthoDB" id="7999550at2"/>
<dbReference type="AlphaFoldDB" id="A0A1I3R8E6"/>